<dbReference type="EC" id="2.1.1.184" evidence="9"/>
<accession>Q5Y9H5</accession>
<keyword evidence="10" id="KW-1185">Reference proteome</keyword>
<keyword evidence="3 5" id="KW-0949">S-adenosyl-L-methionine</keyword>
<evidence type="ECO:0000313" key="8">
    <source>
        <dbReference type="EMBL" id="AAU93796.1"/>
    </source>
</evidence>
<dbReference type="Gene3D" id="1.10.8.100">
    <property type="entry name" value="Ribosomal RNA adenine dimethylase-like, domain 2"/>
    <property type="match status" value="1"/>
</dbReference>
<dbReference type="GO" id="GO:0005829">
    <property type="term" value="C:cytosol"/>
    <property type="evidence" value="ECO:0007669"/>
    <property type="project" value="TreeGrafter"/>
</dbReference>
<dbReference type="InterPro" id="IPR020596">
    <property type="entry name" value="rRNA_Ade_Mease_Trfase_CS"/>
</dbReference>
<feature type="domain" description="Ribosomal RNA adenine methylase transferase N-terminal" evidence="7">
    <location>
        <begin position="45"/>
        <end position="209"/>
    </location>
</feature>
<dbReference type="EMBL" id="AY623658">
    <property type="protein sequence ID" value="AAU93796.1"/>
    <property type="molecule type" value="Genomic_DNA"/>
</dbReference>
<dbReference type="PATRIC" id="fig|2041.4.peg.3315"/>
<feature type="binding site" evidence="5">
    <location>
        <position position="65"/>
    </location>
    <ligand>
        <name>S-adenosyl-L-methionine</name>
        <dbReference type="ChEBI" id="CHEBI:59789"/>
    </ligand>
</feature>
<feature type="compositionally biased region" description="Low complexity" evidence="6">
    <location>
        <begin position="1"/>
        <end position="25"/>
    </location>
</feature>
<dbReference type="PANTHER" id="PTHR11727">
    <property type="entry name" value="DIMETHYLADENOSINE TRANSFERASE"/>
    <property type="match status" value="1"/>
</dbReference>
<evidence type="ECO:0000313" key="10">
    <source>
        <dbReference type="Proteomes" id="UP000067689"/>
    </source>
</evidence>
<reference evidence="8" key="3">
    <citation type="submission" date="2005-02" db="EMBL/GenBank/DDBJ databases">
        <authorList>
            <person name="Brikun I.A."/>
            <person name="Reeves A.R."/>
            <person name="Weber J.M."/>
        </authorList>
    </citation>
    <scope>NUCLEOTIDE SEQUENCE</scope>
</reference>
<feature type="compositionally biased region" description="Basic and acidic residues" evidence="6">
    <location>
        <begin position="315"/>
        <end position="329"/>
    </location>
</feature>
<dbReference type="NCBIfam" id="NF000337">
    <property type="entry name" value="erm_SHROVE"/>
    <property type="match status" value="1"/>
</dbReference>
<feature type="binding site" evidence="5">
    <location>
        <position position="38"/>
    </location>
    <ligand>
        <name>S-adenosyl-L-methionine</name>
        <dbReference type="ChEBI" id="CHEBI:59789"/>
    </ligand>
</feature>
<gene>
    <name evidence="8" type="primary">ermR</name>
    <name evidence="9" type="ORF">AERYTH_15865</name>
</gene>
<evidence type="ECO:0000256" key="5">
    <source>
        <dbReference type="PROSITE-ProRule" id="PRU01026"/>
    </source>
</evidence>
<keyword evidence="2 5" id="KW-0808">Transferase</keyword>
<keyword evidence="4 5" id="KW-0694">RNA-binding</keyword>
<dbReference type="InterPro" id="IPR023165">
    <property type="entry name" value="rRNA_Ade_diMease-like_C"/>
</dbReference>
<evidence type="ECO:0000313" key="9">
    <source>
        <dbReference type="EMBL" id="ALX06067.1"/>
    </source>
</evidence>
<comment type="similarity">
    <text evidence="5">Belongs to the class I-like SAM-binding methyltransferase superfamily. rRNA adenine N(6)-methyltransferase family.</text>
</comment>
<dbReference type="KEGG" id="aer:AERYTH_15865"/>
<dbReference type="RefSeq" id="WP_063844815.1">
    <property type="nucleotide sequence ID" value="NG_051866.1"/>
</dbReference>
<dbReference type="Gene3D" id="3.40.50.150">
    <property type="entry name" value="Vaccinia Virus protein VP39"/>
    <property type="match status" value="1"/>
</dbReference>
<feature type="region of interest" description="Disordered" evidence="6">
    <location>
        <begin position="284"/>
        <end position="340"/>
    </location>
</feature>
<dbReference type="PROSITE" id="PS01131">
    <property type="entry name" value="RRNA_A_DIMETH"/>
    <property type="match status" value="1"/>
</dbReference>
<dbReference type="SMR" id="Q5Y9H5"/>
<dbReference type="EMBL" id="CP011502">
    <property type="protein sequence ID" value="ALX06067.1"/>
    <property type="molecule type" value="Genomic_DNA"/>
</dbReference>
<dbReference type="Pfam" id="PF00398">
    <property type="entry name" value="RrnaAD"/>
    <property type="match status" value="1"/>
</dbReference>
<dbReference type="InterPro" id="IPR029063">
    <property type="entry name" value="SAM-dependent_MTases_sf"/>
</dbReference>
<evidence type="ECO:0000256" key="1">
    <source>
        <dbReference type="ARBA" id="ARBA00022603"/>
    </source>
</evidence>
<protein>
    <submittedName>
        <fullName evidence="9">ErmR rRNA adenine N6-methyltransferase</fullName>
        <ecNumber evidence="9">2.1.1.184</ecNumber>
    </submittedName>
    <submittedName>
        <fullName evidence="8">Ribosomal RNA methyltransferase</fullName>
    </submittedName>
</protein>
<dbReference type="PROSITE" id="PS51689">
    <property type="entry name" value="SAM_RNA_A_N6_MT"/>
    <property type="match status" value="1"/>
</dbReference>
<reference evidence="9" key="4">
    <citation type="journal article" date="2016" name="Genome Announc.">
        <title>Genome Sequence of Aeromicrobium erythreum NRRL B-3381, an Erythromycin-Producing Bacterium of the Nocardioidaceae.</title>
        <authorList>
            <person name="Harrell E.A."/>
            <person name="Miller E.S."/>
        </authorList>
    </citation>
    <scope>NUCLEOTIDE SEQUENCE</scope>
    <source>
        <strain evidence="9">AR18</strain>
    </source>
</reference>
<evidence type="ECO:0000256" key="6">
    <source>
        <dbReference type="SAM" id="MobiDB-lite"/>
    </source>
</evidence>
<name>Q5Y9H5_9ACTN</name>
<dbReference type="InterPro" id="IPR020598">
    <property type="entry name" value="rRNA_Ade_methylase_Trfase_N"/>
</dbReference>
<dbReference type="InterPro" id="IPR001737">
    <property type="entry name" value="KsgA/Erm"/>
</dbReference>
<reference evidence="8" key="2">
    <citation type="journal article" date="2004" name="J. Ind. Microbiol. Biotechnol.">
        <title>The erythromycin biosynthetic gene cluster of Aeromicrobium erythreum.</title>
        <authorList>
            <person name="Brikun I.A."/>
            <person name="Reeves A.R."/>
            <person name="Cernota W.H."/>
            <person name="Luu M.B."/>
            <person name="Weber J.M."/>
        </authorList>
    </citation>
    <scope>NUCLEOTIDE SEQUENCE</scope>
</reference>
<reference evidence="9 10" key="1">
    <citation type="journal article" date="1991" name="Int. J. Syst. Bacteriol.">
        <title>Description of the erythromycin-producing bacterium Arthrobacter sp. strain NRRL B-3381 as Aeromicrobium erythreum gen. nov., sp. nov.</title>
        <authorList>
            <person name="Miller E.S."/>
            <person name="Woese C.R."/>
            <person name="Brenner S."/>
        </authorList>
    </citation>
    <scope>NUCLEOTIDE SEQUENCE [LARGE SCALE GENOMIC DNA]</scope>
    <source>
        <strain evidence="9 10">AR18</strain>
    </source>
</reference>
<feature type="compositionally biased region" description="Gly residues" evidence="6">
    <location>
        <begin position="301"/>
        <end position="314"/>
    </location>
</feature>
<dbReference type="GO" id="GO:0003723">
    <property type="term" value="F:RNA binding"/>
    <property type="evidence" value="ECO:0007669"/>
    <property type="project" value="UniProtKB-UniRule"/>
</dbReference>
<dbReference type="STRING" id="2041.AERYTH_15865"/>
<feature type="binding site" evidence="5">
    <location>
        <position position="127"/>
    </location>
    <ligand>
        <name>S-adenosyl-L-methionine</name>
        <dbReference type="ChEBI" id="CHEBI:59789"/>
    </ligand>
</feature>
<organism evidence="8">
    <name type="scientific">Aeromicrobium erythreum</name>
    <dbReference type="NCBI Taxonomy" id="2041"/>
    <lineage>
        <taxon>Bacteria</taxon>
        <taxon>Bacillati</taxon>
        <taxon>Actinomycetota</taxon>
        <taxon>Actinomycetes</taxon>
        <taxon>Propionibacteriales</taxon>
        <taxon>Nocardioidaceae</taxon>
        <taxon>Aeromicrobium</taxon>
    </lineage>
</organism>
<sequence>MAGPQDRPRGRGPSSGRPQRPVGGRSQRDRDRRVLGQNFLRDPATIRRIADAADVDPDGLVVEAGPGEGLLTRELARRAGRVRTYELDQRLARRLSTDLAQETSIEVVHADFLTAPHPEEPFQFVGAIPYGITSAIVDWCLTAPTLTSATLVTQQEFARKRTGDYGRWTALTVTTWPTFEWQYVAKVDRTLFTPVPRVHSAIMRLRRRPQPLLRDAAARSRFADMVEIGFVGKGGSLYRSLTREWPRSKVDSAFARADVHHDEIVAFVHPDQWITLFQLLDGSRGGAARGPGDQRGRRGRPGGGPRPDGRAGGGPRRDAGGRRTGDGRGGRPRPPRGGQA</sequence>
<dbReference type="AlphaFoldDB" id="Q5Y9H5"/>
<dbReference type="SUPFAM" id="SSF53335">
    <property type="entry name" value="S-adenosyl-L-methionine-dependent methyltransferases"/>
    <property type="match status" value="1"/>
</dbReference>
<feature type="binding site" evidence="5">
    <location>
        <position position="40"/>
    </location>
    <ligand>
        <name>S-adenosyl-L-methionine</name>
        <dbReference type="ChEBI" id="CHEBI:59789"/>
    </ligand>
</feature>
<reference evidence="9" key="5">
    <citation type="submission" date="2016-01" db="EMBL/GenBank/DDBJ databases">
        <authorList>
            <person name="McClelland M."/>
            <person name="Jain A."/>
            <person name="Saraogi P."/>
            <person name="Mendelson R."/>
            <person name="Westerman R."/>
            <person name="SanMiguel P."/>
            <person name="Csonka L."/>
        </authorList>
    </citation>
    <scope>NUCLEOTIDE SEQUENCE</scope>
    <source>
        <strain evidence="9">AR18</strain>
    </source>
</reference>
<dbReference type="OrthoDB" id="3616874at2"/>
<proteinExistence type="inferred from homology"/>
<dbReference type="GO" id="GO:0052910">
    <property type="term" value="F:23S rRNA (adenine(2085)-N(6))-dimethyltransferase activity"/>
    <property type="evidence" value="ECO:0007669"/>
    <property type="project" value="UniProtKB-EC"/>
</dbReference>
<dbReference type="GO" id="GO:0000179">
    <property type="term" value="F:rRNA (adenine-N6,N6-)-dimethyltransferase activity"/>
    <property type="evidence" value="ECO:0007669"/>
    <property type="project" value="UniProtKB-UniRule"/>
</dbReference>
<evidence type="ECO:0000259" key="7">
    <source>
        <dbReference type="SMART" id="SM00650"/>
    </source>
</evidence>
<evidence type="ECO:0000256" key="2">
    <source>
        <dbReference type="ARBA" id="ARBA00022679"/>
    </source>
</evidence>
<feature type="binding site" evidence="5">
    <location>
        <position position="86"/>
    </location>
    <ligand>
        <name>S-adenosyl-L-methionine</name>
        <dbReference type="ChEBI" id="CHEBI:59789"/>
    </ligand>
</feature>
<keyword evidence="1 5" id="KW-0489">Methyltransferase</keyword>
<dbReference type="Proteomes" id="UP000067689">
    <property type="component" value="Chromosome"/>
</dbReference>
<dbReference type="NCBIfam" id="NF000499">
    <property type="entry name" value="Erm23S_rRNA_broad"/>
    <property type="match status" value="1"/>
</dbReference>
<feature type="binding site" evidence="5">
    <location>
        <position position="111"/>
    </location>
    <ligand>
        <name>S-adenosyl-L-methionine</name>
        <dbReference type="ChEBI" id="CHEBI:59789"/>
    </ligand>
</feature>
<dbReference type="PANTHER" id="PTHR11727:SF7">
    <property type="entry name" value="DIMETHYLADENOSINE TRANSFERASE-RELATED"/>
    <property type="match status" value="1"/>
</dbReference>
<dbReference type="SMART" id="SM00650">
    <property type="entry name" value="rADc"/>
    <property type="match status" value="1"/>
</dbReference>
<feature type="region of interest" description="Disordered" evidence="6">
    <location>
        <begin position="1"/>
        <end position="37"/>
    </location>
</feature>
<evidence type="ECO:0000256" key="4">
    <source>
        <dbReference type="ARBA" id="ARBA00022884"/>
    </source>
</evidence>
<dbReference type="CDD" id="cd02440">
    <property type="entry name" value="AdoMet_MTases"/>
    <property type="match status" value="1"/>
</dbReference>
<evidence type="ECO:0000256" key="3">
    <source>
        <dbReference type="ARBA" id="ARBA00022691"/>
    </source>
</evidence>